<gene>
    <name evidence="2" type="ORF">C0J27_01225</name>
</gene>
<feature type="chain" id="PRO_5016732746" evidence="1">
    <location>
        <begin position="20"/>
        <end position="260"/>
    </location>
</feature>
<reference evidence="2 3" key="1">
    <citation type="submission" date="2017-12" db="EMBL/GenBank/DDBJ databases">
        <title>Chromulinavorax destructans is a abundant pathogen of dominant heterotrophic picoflagllates.</title>
        <authorList>
            <person name="Deeg C.M."/>
            <person name="Zimmer M."/>
            <person name="Suttle C.A."/>
        </authorList>
    </citation>
    <scope>NUCLEOTIDE SEQUENCE [LARGE SCALE GENOMIC DNA]</scope>
    <source>
        <strain evidence="2 3">SeV1</strain>
    </source>
</reference>
<keyword evidence="3" id="KW-1185">Reference proteome</keyword>
<keyword evidence="1" id="KW-0732">Signal</keyword>
<dbReference type="OrthoDB" id="5650049at2"/>
<feature type="signal peptide" evidence="1">
    <location>
        <begin position="1"/>
        <end position="19"/>
    </location>
</feature>
<evidence type="ECO:0000313" key="3">
    <source>
        <dbReference type="Proteomes" id="UP000254834"/>
    </source>
</evidence>
<accession>A0A345ZAQ5</accession>
<dbReference type="SUPFAM" id="SSF56925">
    <property type="entry name" value="OMPA-like"/>
    <property type="match status" value="1"/>
</dbReference>
<proteinExistence type="predicted"/>
<dbReference type="InterPro" id="IPR011250">
    <property type="entry name" value="OMP/PagP_B-barrel"/>
</dbReference>
<organism evidence="2 3">
    <name type="scientific">Candidatus Chromulinivorax destructor</name>
    <dbReference type="NCBI Taxonomy" id="2066483"/>
    <lineage>
        <taxon>Bacteria</taxon>
        <taxon>Candidatus Babelota</taxon>
        <taxon>Candidatus Babeliae</taxon>
        <taxon>Candidatus Babeliales</taxon>
        <taxon>Candidatus Chromulinivoraceae</taxon>
        <taxon>Candidatus Chromulinivorax</taxon>
    </lineage>
</organism>
<dbReference type="AlphaFoldDB" id="A0A345ZAQ5"/>
<name>A0A345ZAQ5_9BACT</name>
<dbReference type="EMBL" id="CP025544">
    <property type="protein sequence ID" value="AXK60372.1"/>
    <property type="molecule type" value="Genomic_DNA"/>
</dbReference>
<evidence type="ECO:0000313" key="2">
    <source>
        <dbReference type="EMBL" id="AXK60372.1"/>
    </source>
</evidence>
<evidence type="ECO:0000256" key="1">
    <source>
        <dbReference type="SAM" id="SignalP"/>
    </source>
</evidence>
<dbReference type="Gene3D" id="2.40.160.20">
    <property type="match status" value="1"/>
</dbReference>
<sequence length="260" mass="28920">MIMKRFFIALILCTSLMSGMTDCSSDEQDYSFYIKVGSGVSCSELAHVVAVYPPWAQAVQGYDSKLGNCAIAAFAVGCEFLHIVDVELSIANRSTFEYRQFQTPTTGGASYTREFDLSVTPILFTVNLLGRGIPHLNMDVADGKIYPMVGAAIGMSNLLITNFRTTGLPSTGGSAPYESFSAENQYTLRKNFTYTIQAGLEYSHTDRWAIGTGYRWFNAGDFTGPEYQRTGTGAAVDLADEQWQMRFRAQEWFLEFKIFI</sequence>
<dbReference type="KEGG" id="cdes:C0J27_01225"/>
<protein>
    <submittedName>
        <fullName evidence="2">Uncharacterized protein</fullName>
    </submittedName>
</protein>
<dbReference type="Proteomes" id="UP000254834">
    <property type="component" value="Chromosome"/>
</dbReference>